<evidence type="ECO:0000259" key="3">
    <source>
        <dbReference type="PROSITE" id="PS50157"/>
    </source>
</evidence>
<evidence type="ECO:0000256" key="2">
    <source>
        <dbReference type="SAM" id="MobiDB-lite"/>
    </source>
</evidence>
<keyword evidence="5" id="KW-1185">Reference proteome</keyword>
<dbReference type="PROSITE" id="PS00028">
    <property type="entry name" value="ZINC_FINGER_C2H2_1"/>
    <property type="match status" value="1"/>
</dbReference>
<reference evidence="4" key="2">
    <citation type="submission" date="2021-02" db="EMBL/GenBank/DDBJ databases">
        <authorList>
            <person name="Kimball J.A."/>
            <person name="Haas M.W."/>
            <person name="Macchietto M."/>
            <person name="Kono T."/>
            <person name="Duquette J."/>
            <person name="Shao M."/>
        </authorList>
    </citation>
    <scope>NUCLEOTIDE SEQUENCE</scope>
    <source>
        <tissue evidence="4">Fresh leaf tissue</tissue>
    </source>
</reference>
<dbReference type="Proteomes" id="UP000729402">
    <property type="component" value="Unassembled WGS sequence"/>
</dbReference>
<gene>
    <name evidence="4" type="ORF">GUJ93_ZPchr0009g1569</name>
</gene>
<sequence length="596" mass="65652">MISCLRQQEGKKETTAAPAPAPAIGSPKRKNPTRSIPRCKVIDSMNNKESAVDSMASSDHQSPKIPDAVVALAQAAAKANGEAEKYLPGWPLFSPPKLELQKCTKCSRQFCSSINYRRHIRVHRPTFKLEKDFLKNRGCVAAFWDKLTMDQAKTILSLADVVLKGVSGPSILTALSAWMCKPGCASLPVAYATAGNKLVELIQTTASGLPVSSNDLFIMLDEASEHTFLCTNPAACIQKFMFGGDADRIATELKNVVACTSYMLEQKLVEAWCADKAAEALRCQKLLVEEEEAAQKRQAELIERKRMKKLRQKEQRLKDFKDEDTMDRLPGIVDGATDLSGIQSLKATSGPDLYEQEYDNSLVVLSIEHDIHDPCPKVNSGAILRQQVLSRDRLDRTENLAQNSSASGSAVGSNYPGLPRYSHYRGTNVSAVSNRNKTWAKKVRTEIEQHRPKDELSIDDGQDIVLNKKSRVLIGSISVAVEDVSECFQDIQCAKEYPTRASQLSVVNHHEVKLMQPISHEEIGNEYTSCNDVDVSITPTAEAHSSSSVMTDGSSCSSRFLQGTMFSSKEAAAFLSQRWKDAITAEHVKLVLCPEN</sequence>
<keyword evidence="1" id="KW-0862">Zinc</keyword>
<keyword evidence="1" id="KW-0479">Metal-binding</keyword>
<evidence type="ECO:0000313" key="4">
    <source>
        <dbReference type="EMBL" id="KAG8050245.1"/>
    </source>
</evidence>
<feature type="domain" description="C2H2-type" evidence="3">
    <location>
        <begin position="101"/>
        <end position="123"/>
    </location>
</feature>
<dbReference type="PANTHER" id="PTHR36055:SF1">
    <property type="entry name" value="C2H2-LIKE ZINC FINGER PROTEIN"/>
    <property type="match status" value="1"/>
</dbReference>
<comment type="caution">
    <text evidence="4">The sequence shown here is derived from an EMBL/GenBank/DDBJ whole genome shotgun (WGS) entry which is preliminary data.</text>
</comment>
<evidence type="ECO:0000313" key="5">
    <source>
        <dbReference type="Proteomes" id="UP000729402"/>
    </source>
</evidence>
<dbReference type="InterPro" id="IPR013087">
    <property type="entry name" value="Znf_C2H2_type"/>
</dbReference>
<dbReference type="AlphaFoldDB" id="A0A8J5RVP8"/>
<proteinExistence type="predicted"/>
<feature type="region of interest" description="Disordered" evidence="2">
    <location>
        <begin position="1"/>
        <end position="42"/>
    </location>
</feature>
<name>A0A8J5RVP8_ZIZPA</name>
<protein>
    <recommendedName>
        <fullName evidence="3">C2H2-type domain-containing protein</fullName>
    </recommendedName>
</protein>
<dbReference type="OrthoDB" id="191139at2759"/>
<organism evidence="4 5">
    <name type="scientific">Zizania palustris</name>
    <name type="common">Northern wild rice</name>
    <dbReference type="NCBI Taxonomy" id="103762"/>
    <lineage>
        <taxon>Eukaryota</taxon>
        <taxon>Viridiplantae</taxon>
        <taxon>Streptophyta</taxon>
        <taxon>Embryophyta</taxon>
        <taxon>Tracheophyta</taxon>
        <taxon>Spermatophyta</taxon>
        <taxon>Magnoliopsida</taxon>
        <taxon>Liliopsida</taxon>
        <taxon>Poales</taxon>
        <taxon>Poaceae</taxon>
        <taxon>BOP clade</taxon>
        <taxon>Oryzoideae</taxon>
        <taxon>Oryzeae</taxon>
        <taxon>Zizaniinae</taxon>
        <taxon>Zizania</taxon>
    </lineage>
</organism>
<dbReference type="PROSITE" id="PS50157">
    <property type="entry name" value="ZINC_FINGER_C2H2_2"/>
    <property type="match status" value="1"/>
</dbReference>
<dbReference type="GO" id="GO:0008270">
    <property type="term" value="F:zinc ion binding"/>
    <property type="evidence" value="ECO:0007669"/>
    <property type="project" value="UniProtKB-KW"/>
</dbReference>
<keyword evidence="1" id="KW-0863">Zinc-finger</keyword>
<reference evidence="4" key="1">
    <citation type="journal article" date="2021" name="bioRxiv">
        <title>Whole Genome Assembly and Annotation of Northern Wild Rice, Zizania palustris L., Supports a Whole Genome Duplication in the Zizania Genus.</title>
        <authorList>
            <person name="Haas M."/>
            <person name="Kono T."/>
            <person name="Macchietto M."/>
            <person name="Millas R."/>
            <person name="McGilp L."/>
            <person name="Shao M."/>
            <person name="Duquette J."/>
            <person name="Hirsch C.N."/>
            <person name="Kimball J."/>
        </authorList>
    </citation>
    <scope>NUCLEOTIDE SEQUENCE</scope>
    <source>
        <tissue evidence="4">Fresh leaf tissue</tissue>
    </source>
</reference>
<evidence type="ECO:0000256" key="1">
    <source>
        <dbReference type="PROSITE-ProRule" id="PRU00042"/>
    </source>
</evidence>
<accession>A0A8J5RVP8</accession>
<dbReference type="EMBL" id="JAAALK010000289">
    <property type="protein sequence ID" value="KAG8050245.1"/>
    <property type="molecule type" value="Genomic_DNA"/>
</dbReference>
<dbReference type="PANTHER" id="PTHR36055">
    <property type="entry name" value="C2H2-LIKE ZINC FINGER PROTEIN"/>
    <property type="match status" value="1"/>
</dbReference>